<gene>
    <name evidence="1" type="ORF">QFC21_005915</name>
</gene>
<keyword evidence="2" id="KW-1185">Reference proteome</keyword>
<reference evidence="1" key="1">
    <citation type="submission" date="2023-04" db="EMBL/GenBank/DDBJ databases">
        <title>Draft Genome sequencing of Naganishia species isolated from polar environments using Oxford Nanopore Technology.</title>
        <authorList>
            <person name="Leo P."/>
            <person name="Venkateswaran K."/>
        </authorList>
    </citation>
    <scope>NUCLEOTIDE SEQUENCE</scope>
    <source>
        <strain evidence="1">MNA-CCFEE 5423</strain>
    </source>
</reference>
<evidence type="ECO:0000313" key="2">
    <source>
        <dbReference type="Proteomes" id="UP001227268"/>
    </source>
</evidence>
<dbReference type="EMBL" id="JASBWT010000024">
    <property type="protein sequence ID" value="KAJ9094757.1"/>
    <property type="molecule type" value="Genomic_DNA"/>
</dbReference>
<proteinExistence type="predicted"/>
<accession>A0ACC2V858</accession>
<evidence type="ECO:0000313" key="1">
    <source>
        <dbReference type="EMBL" id="KAJ9094757.1"/>
    </source>
</evidence>
<protein>
    <submittedName>
        <fullName evidence="1">Uncharacterized protein</fullName>
    </submittedName>
</protein>
<name>A0ACC2V858_9TREE</name>
<organism evidence="1 2">
    <name type="scientific">Naganishia friedmannii</name>
    <dbReference type="NCBI Taxonomy" id="89922"/>
    <lineage>
        <taxon>Eukaryota</taxon>
        <taxon>Fungi</taxon>
        <taxon>Dikarya</taxon>
        <taxon>Basidiomycota</taxon>
        <taxon>Agaricomycotina</taxon>
        <taxon>Tremellomycetes</taxon>
        <taxon>Filobasidiales</taxon>
        <taxon>Filobasidiaceae</taxon>
        <taxon>Naganishia</taxon>
    </lineage>
</organism>
<dbReference type="Proteomes" id="UP001227268">
    <property type="component" value="Unassembled WGS sequence"/>
</dbReference>
<sequence>MPLALPVTVDPATQQTTPSSWYHNNPLSAPLPNASPATEEEIPSHMTEKTTAIDQSQYYSEYIPGSEAQFGKEDQGRQDSMAVNAPEQTQGQNRENVTYQVQQLLLAYELQQVALKQQIEVVQRQHALQLVSPSFRAFECGPQFSCFRNVGSDISTLEDPAQARQAVRANTLATQNGSTPDTESQNSENTTQAGHAAERAKKVAVKAENFQILGLGLPEGTQVDFKYSSAVRQRSQIRYVQALTGKRISGSPYRLTFSSHQGRFTKKGGSAHYEIQWVVSIAQTVNSAERSRTRERASSKLKWKGTRQLNRPTRMPIEA</sequence>
<comment type="caution">
    <text evidence="1">The sequence shown here is derived from an EMBL/GenBank/DDBJ whole genome shotgun (WGS) entry which is preliminary data.</text>
</comment>